<accession>A0ACA9R8Q7</accession>
<proteinExistence type="predicted"/>
<sequence>KSNSNKEHKVNKNRKKDGSNKPNEVVSTSSNKPSQTSKKEEENLLLSSNQLARRIKCTSKIPNNECYQNGKNSDKDGQKVLEWSWKAREGQGHDDKKVTLMINLIKRNYFMNGVKGIPIA</sequence>
<gene>
    <name evidence="1" type="ORF">RPERSI_LOCUS17673</name>
</gene>
<organism evidence="1 2">
    <name type="scientific">Racocetra persica</name>
    <dbReference type="NCBI Taxonomy" id="160502"/>
    <lineage>
        <taxon>Eukaryota</taxon>
        <taxon>Fungi</taxon>
        <taxon>Fungi incertae sedis</taxon>
        <taxon>Mucoromycota</taxon>
        <taxon>Glomeromycotina</taxon>
        <taxon>Glomeromycetes</taxon>
        <taxon>Diversisporales</taxon>
        <taxon>Gigasporaceae</taxon>
        <taxon>Racocetra</taxon>
    </lineage>
</organism>
<evidence type="ECO:0000313" key="1">
    <source>
        <dbReference type="EMBL" id="CAG8781618.1"/>
    </source>
</evidence>
<dbReference type="EMBL" id="CAJVQC010045623">
    <property type="protein sequence ID" value="CAG8781618.1"/>
    <property type="molecule type" value="Genomic_DNA"/>
</dbReference>
<dbReference type="Proteomes" id="UP000789920">
    <property type="component" value="Unassembled WGS sequence"/>
</dbReference>
<feature type="non-terminal residue" evidence="1">
    <location>
        <position position="1"/>
    </location>
</feature>
<evidence type="ECO:0000313" key="2">
    <source>
        <dbReference type="Proteomes" id="UP000789920"/>
    </source>
</evidence>
<protein>
    <submittedName>
        <fullName evidence="1">28423_t:CDS:1</fullName>
    </submittedName>
</protein>
<keyword evidence="2" id="KW-1185">Reference proteome</keyword>
<name>A0ACA9R8Q7_9GLOM</name>
<reference evidence="1" key="1">
    <citation type="submission" date="2021-06" db="EMBL/GenBank/DDBJ databases">
        <authorList>
            <person name="Kallberg Y."/>
            <person name="Tangrot J."/>
            <person name="Rosling A."/>
        </authorList>
    </citation>
    <scope>NUCLEOTIDE SEQUENCE</scope>
    <source>
        <strain evidence="1">MA461A</strain>
    </source>
</reference>
<comment type="caution">
    <text evidence="1">The sequence shown here is derived from an EMBL/GenBank/DDBJ whole genome shotgun (WGS) entry which is preliminary data.</text>
</comment>